<dbReference type="InterPro" id="IPR016186">
    <property type="entry name" value="C-type_lectin-like/link_sf"/>
</dbReference>
<dbReference type="AlphaFoldDB" id="A0A914QYS9"/>
<dbReference type="Gene3D" id="3.10.100.10">
    <property type="entry name" value="Mannose-Binding Protein A, subunit A"/>
    <property type="match status" value="2"/>
</dbReference>
<feature type="domain" description="C-type lectin" evidence="1">
    <location>
        <begin position="128"/>
        <end position="252"/>
    </location>
</feature>
<dbReference type="InterPro" id="IPR016187">
    <property type="entry name" value="CTDL_fold"/>
</dbReference>
<evidence type="ECO:0000313" key="3">
    <source>
        <dbReference type="WBParaSite" id="PDA_v2.g9301.t1"/>
    </source>
</evidence>
<feature type="domain" description="C-type lectin" evidence="1">
    <location>
        <begin position="9"/>
        <end position="87"/>
    </location>
</feature>
<protein>
    <submittedName>
        <fullName evidence="3">C-type lectin domain-containing protein</fullName>
    </submittedName>
</protein>
<dbReference type="PROSITE" id="PS50041">
    <property type="entry name" value="C_TYPE_LECTIN_2"/>
    <property type="match status" value="2"/>
</dbReference>
<dbReference type="WBParaSite" id="PDA_v2.g9301.t1">
    <property type="protein sequence ID" value="PDA_v2.g9301.t1"/>
    <property type="gene ID" value="PDA_v2.g9301"/>
</dbReference>
<sequence length="256" mass="29424">MRKINKNEILDKAKEHFHESTMSDFWIGLNKFEIPGNWSWTDSSSFDFKDWAPSEPSNLSLNCASMNLDKGNWHAVDCNLPKPYICEVEKSIYEATTIRPTTTLSPTHYPSEYNCSSGYYYYAPTHSCYGINWPYNQNWSESEINCEKQKGHLASFHSYEEADFLSCMIITFKLFFINYVLVPSSVNHDGLWVGLYTINSGASWVWSDGSPTDYLPWASGQPINNGTNNCAYIYRKFLYSNNCNNTPFSVCRKPVV</sequence>
<organism evidence="2 3">
    <name type="scientific">Panagrolaimus davidi</name>
    <dbReference type="NCBI Taxonomy" id="227884"/>
    <lineage>
        <taxon>Eukaryota</taxon>
        <taxon>Metazoa</taxon>
        <taxon>Ecdysozoa</taxon>
        <taxon>Nematoda</taxon>
        <taxon>Chromadorea</taxon>
        <taxon>Rhabditida</taxon>
        <taxon>Tylenchina</taxon>
        <taxon>Panagrolaimomorpha</taxon>
        <taxon>Panagrolaimoidea</taxon>
        <taxon>Panagrolaimidae</taxon>
        <taxon>Panagrolaimus</taxon>
    </lineage>
</organism>
<keyword evidence="2" id="KW-1185">Reference proteome</keyword>
<dbReference type="InterPro" id="IPR050111">
    <property type="entry name" value="C-type_lectin/snaclec_domain"/>
</dbReference>
<evidence type="ECO:0000313" key="2">
    <source>
        <dbReference type="Proteomes" id="UP000887578"/>
    </source>
</evidence>
<dbReference type="InterPro" id="IPR001304">
    <property type="entry name" value="C-type_lectin-like"/>
</dbReference>
<dbReference type="Pfam" id="PF00059">
    <property type="entry name" value="Lectin_C"/>
    <property type="match status" value="2"/>
</dbReference>
<dbReference type="CDD" id="cd00037">
    <property type="entry name" value="CLECT"/>
    <property type="match status" value="2"/>
</dbReference>
<accession>A0A914QYS9</accession>
<reference evidence="3" key="1">
    <citation type="submission" date="2022-11" db="UniProtKB">
        <authorList>
            <consortium name="WormBaseParasite"/>
        </authorList>
    </citation>
    <scope>IDENTIFICATION</scope>
</reference>
<name>A0A914QYS9_9BILA</name>
<dbReference type="SUPFAM" id="SSF56436">
    <property type="entry name" value="C-type lectin-like"/>
    <property type="match status" value="2"/>
</dbReference>
<dbReference type="PANTHER" id="PTHR22803">
    <property type="entry name" value="MANNOSE, PHOSPHOLIPASE, LECTIN RECEPTOR RELATED"/>
    <property type="match status" value="1"/>
</dbReference>
<evidence type="ECO:0000259" key="1">
    <source>
        <dbReference type="PROSITE" id="PS50041"/>
    </source>
</evidence>
<proteinExistence type="predicted"/>
<dbReference type="SMART" id="SM00034">
    <property type="entry name" value="CLECT"/>
    <property type="match status" value="2"/>
</dbReference>
<dbReference type="Proteomes" id="UP000887578">
    <property type="component" value="Unplaced"/>
</dbReference>